<evidence type="ECO:0000256" key="1">
    <source>
        <dbReference type="SAM" id="Phobius"/>
    </source>
</evidence>
<dbReference type="AlphaFoldDB" id="A0A3E0HU88"/>
<protein>
    <submittedName>
        <fullName evidence="2">Uncharacterized protein</fullName>
    </submittedName>
</protein>
<keyword evidence="1" id="KW-0812">Transmembrane</keyword>
<reference evidence="2 3" key="1">
    <citation type="submission" date="2018-08" db="EMBL/GenBank/DDBJ databases">
        <title>Genomic Encyclopedia of Archaeal and Bacterial Type Strains, Phase II (KMG-II): from individual species to whole genera.</title>
        <authorList>
            <person name="Goeker M."/>
        </authorList>
    </citation>
    <scope>NUCLEOTIDE SEQUENCE [LARGE SCALE GENOMIC DNA]</scope>
    <source>
        <strain evidence="2 3">DSM 45791</strain>
    </source>
</reference>
<feature type="transmembrane region" description="Helical" evidence="1">
    <location>
        <begin position="12"/>
        <end position="32"/>
    </location>
</feature>
<evidence type="ECO:0000313" key="2">
    <source>
        <dbReference type="EMBL" id="REH49840.1"/>
    </source>
</evidence>
<keyword evidence="1" id="KW-0472">Membrane</keyword>
<comment type="caution">
    <text evidence="2">The sequence shown here is derived from an EMBL/GenBank/DDBJ whole genome shotgun (WGS) entry which is preliminary data.</text>
</comment>
<proteinExistence type="predicted"/>
<accession>A0A3E0HU88</accession>
<keyword evidence="3" id="KW-1185">Reference proteome</keyword>
<dbReference type="RefSeq" id="WP_116174410.1">
    <property type="nucleotide sequence ID" value="NZ_QUNO01000004.1"/>
</dbReference>
<feature type="transmembrane region" description="Helical" evidence="1">
    <location>
        <begin position="76"/>
        <end position="97"/>
    </location>
</feature>
<dbReference type="EMBL" id="QUNO01000004">
    <property type="protein sequence ID" value="REH49840.1"/>
    <property type="molecule type" value="Genomic_DNA"/>
</dbReference>
<gene>
    <name evidence="2" type="ORF">BCF44_104103</name>
</gene>
<evidence type="ECO:0000313" key="3">
    <source>
        <dbReference type="Proteomes" id="UP000256269"/>
    </source>
</evidence>
<name>A0A3E0HU88_9PSEU</name>
<keyword evidence="1" id="KW-1133">Transmembrane helix</keyword>
<dbReference type="Proteomes" id="UP000256269">
    <property type="component" value="Unassembled WGS sequence"/>
</dbReference>
<sequence>MTIVRWLEASTPWLVAVIVFWVAAGVFEFLLVRPREKAALEGKGCPYCGAEWTGLKACANCGRDLVREQNHIVTRVLFTVGALATGPVIGIVVVHLLTGK</sequence>
<organism evidence="2 3">
    <name type="scientific">Kutzneria buriramensis</name>
    <dbReference type="NCBI Taxonomy" id="1045776"/>
    <lineage>
        <taxon>Bacteria</taxon>
        <taxon>Bacillati</taxon>
        <taxon>Actinomycetota</taxon>
        <taxon>Actinomycetes</taxon>
        <taxon>Pseudonocardiales</taxon>
        <taxon>Pseudonocardiaceae</taxon>
        <taxon>Kutzneria</taxon>
    </lineage>
</organism>